<sequence>MSQISEIPASAYTPEMEILGALPDIPTLDGESVPVSRNPLNLGTRPLQLLPLPSSEFPVWYEMSQMRGFRSEELENGRPRRHQTRQSSAVNRLQAEVARLRTGLEVEGIPLDSSDEDEDGSSSDDVPPSPPSPAVAGPSRRRR</sequence>
<feature type="region of interest" description="Disordered" evidence="1">
    <location>
        <begin position="71"/>
        <end position="143"/>
    </location>
</feature>
<accession>A0A067JG20</accession>
<feature type="compositionally biased region" description="Acidic residues" evidence="1">
    <location>
        <begin position="113"/>
        <end position="122"/>
    </location>
</feature>
<dbReference type="AlphaFoldDB" id="A0A067JG20"/>
<keyword evidence="3" id="KW-1185">Reference proteome</keyword>
<reference evidence="2 3" key="1">
    <citation type="journal article" date="2014" name="PLoS ONE">
        <title>Global Analysis of Gene Expression Profiles in Physic Nut (Jatropha curcas L.) Seedlings Exposed to Salt Stress.</title>
        <authorList>
            <person name="Zhang L."/>
            <person name="Zhang C."/>
            <person name="Wu P."/>
            <person name="Chen Y."/>
            <person name="Li M."/>
            <person name="Jiang H."/>
            <person name="Wu G."/>
        </authorList>
    </citation>
    <scope>NUCLEOTIDE SEQUENCE [LARGE SCALE GENOMIC DNA]</scope>
    <source>
        <strain evidence="3">cv. GZQX0401</strain>
        <tissue evidence="2">Young leaves</tissue>
    </source>
</reference>
<feature type="compositionally biased region" description="Low complexity" evidence="1">
    <location>
        <begin position="134"/>
        <end position="143"/>
    </location>
</feature>
<evidence type="ECO:0000256" key="1">
    <source>
        <dbReference type="SAM" id="MobiDB-lite"/>
    </source>
</evidence>
<gene>
    <name evidence="2" type="ORF">JCGZ_03638</name>
</gene>
<organism evidence="2 3">
    <name type="scientific">Jatropha curcas</name>
    <name type="common">Barbados nut</name>
    <dbReference type="NCBI Taxonomy" id="180498"/>
    <lineage>
        <taxon>Eukaryota</taxon>
        <taxon>Viridiplantae</taxon>
        <taxon>Streptophyta</taxon>
        <taxon>Embryophyta</taxon>
        <taxon>Tracheophyta</taxon>
        <taxon>Spermatophyta</taxon>
        <taxon>Magnoliopsida</taxon>
        <taxon>eudicotyledons</taxon>
        <taxon>Gunneridae</taxon>
        <taxon>Pentapetalae</taxon>
        <taxon>rosids</taxon>
        <taxon>fabids</taxon>
        <taxon>Malpighiales</taxon>
        <taxon>Euphorbiaceae</taxon>
        <taxon>Crotonoideae</taxon>
        <taxon>Jatropheae</taxon>
        <taxon>Jatropha</taxon>
    </lineage>
</organism>
<name>A0A067JG20_JATCU</name>
<dbReference type="Proteomes" id="UP000027138">
    <property type="component" value="Unassembled WGS sequence"/>
</dbReference>
<dbReference type="EMBL" id="KK915607">
    <property type="protein sequence ID" value="KDP21703.1"/>
    <property type="molecule type" value="Genomic_DNA"/>
</dbReference>
<proteinExistence type="predicted"/>
<protein>
    <submittedName>
        <fullName evidence="2">Uncharacterized protein</fullName>
    </submittedName>
</protein>
<evidence type="ECO:0000313" key="3">
    <source>
        <dbReference type="Proteomes" id="UP000027138"/>
    </source>
</evidence>
<evidence type="ECO:0000313" key="2">
    <source>
        <dbReference type="EMBL" id="KDP21703.1"/>
    </source>
</evidence>